<evidence type="ECO:0000313" key="15">
    <source>
        <dbReference type="Proteomes" id="UP000032233"/>
    </source>
</evidence>
<dbReference type="EC" id="2.5.1.7" evidence="12"/>
<dbReference type="PATRIC" id="fig|1429043.3.peg.234"/>
<evidence type="ECO:0000256" key="5">
    <source>
        <dbReference type="ARBA" id="ARBA00022679"/>
    </source>
</evidence>
<dbReference type="InterPro" id="IPR001986">
    <property type="entry name" value="Enolpyruvate_Tfrase_dom"/>
</dbReference>
<dbReference type="NCBIfam" id="NF006873">
    <property type="entry name" value="PRK09369.1"/>
    <property type="match status" value="1"/>
</dbReference>
<evidence type="ECO:0000256" key="1">
    <source>
        <dbReference type="ARBA" id="ARBA00004496"/>
    </source>
</evidence>
<evidence type="ECO:0000256" key="9">
    <source>
        <dbReference type="ARBA" id="ARBA00023316"/>
    </source>
</evidence>
<feature type="active site" description="Proton donor" evidence="12">
    <location>
        <position position="116"/>
    </location>
</feature>
<reference evidence="14 15" key="1">
    <citation type="submission" date="2013-11" db="EMBL/GenBank/DDBJ databases">
        <title>Metagenomic analysis of a methanogenic consortium involved in long chain n-alkane degradation.</title>
        <authorList>
            <person name="Davidova I.A."/>
            <person name="Callaghan A.V."/>
            <person name="Wawrik B."/>
            <person name="Pruitt S."/>
            <person name="Marks C."/>
            <person name="Duncan K.E."/>
            <person name="Suflita J.M."/>
        </authorList>
    </citation>
    <scope>NUCLEOTIDE SEQUENCE [LARGE SCALE GENOMIC DNA]</scope>
    <source>
        <strain evidence="14 15">SPR</strain>
    </source>
</reference>
<dbReference type="UniPathway" id="UPA00219"/>
<keyword evidence="6 12" id="KW-0133">Cell shape</keyword>
<dbReference type="SUPFAM" id="SSF55205">
    <property type="entry name" value="EPT/RTPC-like"/>
    <property type="match status" value="1"/>
</dbReference>
<keyword evidence="15" id="KW-1185">Reference proteome</keyword>
<dbReference type="NCBIfam" id="TIGR01072">
    <property type="entry name" value="murA"/>
    <property type="match status" value="1"/>
</dbReference>
<dbReference type="FunFam" id="3.65.10.10:FF:000001">
    <property type="entry name" value="UDP-N-acetylglucosamine 1-carboxyvinyltransferase"/>
    <property type="match status" value="1"/>
</dbReference>
<dbReference type="PANTHER" id="PTHR43783">
    <property type="entry name" value="UDP-N-ACETYLGLUCOSAMINE 1-CARBOXYVINYLTRANSFERASE"/>
    <property type="match status" value="1"/>
</dbReference>
<keyword evidence="3 12" id="KW-0963">Cytoplasm</keyword>
<evidence type="ECO:0000256" key="2">
    <source>
        <dbReference type="ARBA" id="ARBA00004752"/>
    </source>
</evidence>
<proteinExistence type="inferred from homology"/>
<comment type="function">
    <text evidence="12">Cell wall formation. Adds enolpyruvyl to UDP-N-acetylglucosamine.</text>
</comment>
<dbReference type="Proteomes" id="UP000032233">
    <property type="component" value="Unassembled WGS sequence"/>
</dbReference>
<feature type="modified residue" description="2-(S-cysteinyl)pyruvic acid O-phosphothioketal" evidence="12">
    <location>
        <position position="116"/>
    </location>
</feature>
<dbReference type="FunCoup" id="A0A0D2K2Q0">
    <property type="interactions" value="448"/>
</dbReference>
<comment type="catalytic activity">
    <reaction evidence="11 12">
        <text>phosphoenolpyruvate + UDP-N-acetyl-alpha-D-glucosamine = UDP-N-acetyl-3-O-(1-carboxyvinyl)-alpha-D-glucosamine + phosphate</text>
        <dbReference type="Rhea" id="RHEA:18681"/>
        <dbReference type="ChEBI" id="CHEBI:43474"/>
        <dbReference type="ChEBI" id="CHEBI:57705"/>
        <dbReference type="ChEBI" id="CHEBI:58702"/>
        <dbReference type="ChEBI" id="CHEBI:68483"/>
        <dbReference type="EC" id="2.5.1.7"/>
    </reaction>
</comment>
<evidence type="ECO:0000256" key="12">
    <source>
        <dbReference type="HAMAP-Rule" id="MF_00111"/>
    </source>
</evidence>
<comment type="similarity">
    <text evidence="10 12">Belongs to the EPSP synthase family. MurA subfamily.</text>
</comment>
<comment type="caution">
    <text evidence="14">The sequence shown here is derived from an EMBL/GenBank/DDBJ whole genome shotgun (WGS) entry which is preliminary data.</text>
</comment>
<feature type="domain" description="Enolpyruvate transferase" evidence="13">
    <location>
        <begin position="6"/>
        <end position="405"/>
    </location>
</feature>
<feature type="binding site" evidence="12">
    <location>
        <begin position="121"/>
        <end position="125"/>
    </location>
    <ligand>
        <name>UDP-N-acetyl-alpha-D-glucosamine</name>
        <dbReference type="ChEBI" id="CHEBI:57705"/>
    </ligand>
</feature>
<keyword evidence="7 12" id="KW-0573">Peptidoglycan synthesis</keyword>
<dbReference type="EMBL" id="AZAC01000001">
    <property type="protein sequence ID" value="KIX15905.1"/>
    <property type="molecule type" value="Genomic_DNA"/>
</dbReference>
<evidence type="ECO:0000259" key="13">
    <source>
        <dbReference type="Pfam" id="PF00275"/>
    </source>
</evidence>
<evidence type="ECO:0000256" key="6">
    <source>
        <dbReference type="ARBA" id="ARBA00022960"/>
    </source>
</evidence>
<evidence type="ECO:0000256" key="7">
    <source>
        <dbReference type="ARBA" id="ARBA00022984"/>
    </source>
</evidence>
<dbReference type="OrthoDB" id="9803760at2"/>
<keyword evidence="4 12" id="KW-0132">Cell division</keyword>
<evidence type="ECO:0000256" key="8">
    <source>
        <dbReference type="ARBA" id="ARBA00023306"/>
    </source>
</evidence>
<dbReference type="GO" id="GO:0051301">
    <property type="term" value="P:cell division"/>
    <property type="evidence" value="ECO:0007669"/>
    <property type="project" value="UniProtKB-KW"/>
</dbReference>
<comment type="subcellular location">
    <subcellularLocation>
        <location evidence="1 12">Cytoplasm</location>
    </subcellularLocation>
</comment>
<feature type="binding site" evidence="12">
    <location>
        <position position="92"/>
    </location>
    <ligand>
        <name>UDP-N-acetyl-alpha-D-glucosamine</name>
        <dbReference type="ChEBI" id="CHEBI:57705"/>
    </ligand>
</feature>
<dbReference type="PANTHER" id="PTHR43783:SF1">
    <property type="entry name" value="UDP-N-ACETYLGLUCOSAMINE 1-CARBOXYVINYLTRANSFERASE"/>
    <property type="match status" value="1"/>
</dbReference>
<dbReference type="GO" id="GO:0019277">
    <property type="term" value="P:UDP-N-acetylgalactosamine biosynthetic process"/>
    <property type="evidence" value="ECO:0007669"/>
    <property type="project" value="InterPro"/>
</dbReference>
<keyword evidence="8 12" id="KW-0131">Cell cycle</keyword>
<dbReference type="InterPro" id="IPR013792">
    <property type="entry name" value="RNA3'P_cycl/enolpyr_Trfase_a/b"/>
</dbReference>
<evidence type="ECO:0000256" key="10">
    <source>
        <dbReference type="ARBA" id="ARBA00038367"/>
    </source>
</evidence>
<evidence type="ECO:0000256" key="3">
    <source>
        <dbReference type="ARBA" id="ARBA00022490"/>
    </source>
</evidence>
<name>A0A0D2K2Q0_9BACT</name>
<keyword evidence="12" id="KW-0670">Pyruvate</keyword>
<keyword evidence="5 12" id="KW-0808">Transferase</keyword>
<evidence type="ECO:0000313" key="14">
    <source>
        <dbReference type="EMBL" id="KIX15905.1"/>
    </source>
</evidence>
<dbReference type="InterPro" id="IPR005750">
    <property type="entry name" value="UDP_GlcNAc_COvinyl_MurA"/>
</dbReference>
<evidence type="ECO:0000256" key="11">
    <source>
        <dbReference type="ARBA" id="ARBA00047527"/>
    </source>
</evidence>
<sequence length="417" mass="44045">MDKLVVQGGVPLVGRVKISGAKNATLPLMCATLLSKGRNRLRNVPKLADVGTMGRLLATLGVTVTKKNDELVLDTVGAEGYECPYKLVKTMRASVLALGPLVAARGKARVSLPGGCAIGARPIDQHLKALAAMGAKIDLESGYVMATAKRLKGAEITMDMVTVTGTENILMAACLAKGTTIIRNAAREPEVVDLARALNAAGARIQGAGTATLEIKGVDEMAPLDHAVMADRIEAGTYMVAAAITKGELTLKDAPMEHLTSVVGKLKEAGVRFQRTAQGVVVSARRAPKPVSVITGPYPGFPTDMQAQFMAFMTMSNGSAVVQETIFENRMMHTAELKRMGASVEVTGSTAVVRGVRNLTGAPVMATDLRASACLVLAALAAEGETHVSRVYHLDRGYERIDQKLTTVGARIRRESE</sequence>
<dbReference type="GO" id="GO:0071555">
    <property type="term" value="P:cell wall organization"/>
    <property type="evidence" value="ECO:0007669"/>
    <property type="project" value="UniProtKB-KW"/>
</dbReference>
<dbReference type="AlphaFoldDB" id="A0A0D2K2Q0"/>
<keyword evidence="9 12" id="KW-0961">Cell wall biogenesis/degradation</keyword>
<dbReference type="GO" id="GO:0008760">
    <property type="term" value="F:UDP-N-acetylglucosamine 1-carboxyvinyltransferase activity"/>
    <property type="evidence" value="ECO:0007669"/>
    <property type="project" value="UniProtKB-UniRule"/>
</dbReference>
<feature type="binding site" evidence="12">
    <location>
        <position position="304"/>
    </location>
    <ligand>
        <name>UDP-N-acetyl-alpha-D-glucosamine</name>
        <dbReference type="ChEBI" id="CHEBI:57705"/>
    </ligand>
</feature>
<dbReference type="InParanoid" id="A0A0D2K2Q0"/>
<comment type="pathway">
    <text evidence="2 12">Cell wall biogenesis; peptidoglycan biosynthesis.</text>
</comment>
<dbReference type="STRING" id="1429043.X474_01105"/>
<dbReference type="RefSeq" id="WP_044346174.1">
    <property type="nucleotide sequence ID" value="NZ_AZAC01000001.1"/>
</dbReference>
<dbReference type="Pfam" id="PF00275">
    <property type="entry name" value="EPSP_synthase"/>
    <property type="match status" value="1"/>
</dbReference>
<evidence type="ECO:0000256" key="4">
    <source>
        <dbReference type="ARBA" id="ARBA00022618"/>
    </source>
</evidence>
<dbReference type="InterPro" id="IPR050068">
    <property type="entry name" value="MurA_subfamily"/>
</dbReference>
<dbReference type="InterPro" id="IPR036968">
    <property type="entry name" value="Enolpyruvate_Tfrase_sf"/>
</dbReference>
<dbReference type="HAMAP" id="MF_00111">
    <property type="entry name" value="MurA"/>
    <property type="match status" value="1"/>
</dbReference>
<gene>
    <name evidence="12" type="primary">murA</name>
    <name evidence="14" type="ORF">X474_01105</name>
</gene>
<comment type="caution">
    <text evidence="12">Lacks conserved residue(s) required for the propagation of feature annotation.</text>
</comment>
<organism evidence="14 15">
    <name type="scientific">Dethiosulfatarculus sandiegensis</name>
    <dbReference type="NCBI Taxonomy" id="1429043"/>
    <lineage>
        <taxon>Bacteria</taxon>
        <taxon>Pseudomonadati</taxon>
        <taxon>Thermodesulfobacteriota</taxon>
        <taxon>Desulfarculia</taxon>
        <taxon>Desulfarculales</taxon>
        <taxon>Desulfarculaceae</taxon>
        <taxon>Dethiosulfatarculus</taxon>
    </lineage>
</organism>
<dbReference type="GO" id="GO:0005737">
    <property type="term" value="C:cytoplasm"/>
    <property type="evidence" value="ECO:0007669"/>
    <property type="project" value="UniProtKB-SubCell"/>
</dbReference>
<accession>A0A0D2K2Q0</accession>
<feature type="binding site" evidence="12">
    <location>
        <begin position="22"/>
        <end position="23"/>
    </location>
    <ligand>
        <name>phosphoenolpyruvate</name>
        <dbReference type="ChEBI" id="CHEBI:58702"/>
    </ligand>
</feature>
<feature type="binding site" evidence="12">
    <location>
        <position position="326"/>
    </location>
    <ligand>
        <name>UDP-N-acetyl-alpha-D-glucosamine</name>
        <dbReference type="ChEBI" id="CHEBI:57705"/>
    </ligand>
</feature>
<dbReference type="Gene3D" id="3.65.10.10">
    <property type="entry name" value="Enolpyruvate transferase domain"/>
    <property type="match status" value="2"/>
</dbReference>
<dbReference type="CDD" id="cd01555">
    <property type="entry name" value="UdpNAET"/>
    <property type="match status" value="1"/>
</dbReference>
<protein>
    <recommendedName>
        <fullName evidence="12">UDP-N-acetylglucosamine 1-carboxyvinyltransferase</fullName>
        <ecNumber evidence="12">2.5.1.7</ecNumber>
    </recommendedName>
    <alternativeName>
        <fullName evidence="12">Enoylpyruvate transferase</fullName>
    </alternativeName>
    <alternativeName>
        <fullName evidence="12">UDP-N-acetylglucosamine enolpyruvyl transferase</fullName>
        <shortName evidence="12">EPT</shortName>
    </alternativeName>
</protein>
<dbReference type="GO" id="GO:0008360">
    <property type="term" value="P:regulation of cell shape"/>
    <property type="evidence" value="ECO:0007669"/>
    <property type="project" value="UniProtKB-KW"/>
</dbReference>
<dbReference type="GO" id="GO:0009252">
    <property type="term" value="P:peptidoglycan biosynthetic process"/>
    <property type="evidence" value="ECO:0007669"/>
    <property type="project" value="UniProtKB-UniRule"/>
</dbReference>